<keyword evidence="13" id="KW-1185">Reference proteome</keyword>
<keyword evidence="4" id="KW-1003">Cell membrane</keyword>
<dbReference type="GO" id="GO:0005886">
    <property type="term" value="C:plasma membrane"/>
    <property type="evidence" value="ECO:0007669"/>
    <property type="project" value="UniProtKB-SubCell"/>
</dbReference>
<evidence type="ECO:0000313" key="12">
    <source>
        <dbReference type="EMBL" id="CDX21269.1"/>
    </source>
</evidence>
<dbReference type="InterPro" id="IPR010054">
    <property type="entry name" value="Type2_sec_GspG"/>
</dbReference>
<proteinExistence type="inferred from homology"/>
<dbReference type="SUPFAM" id="SSF54523">
    <property type="entry name" value="Pili subunits"/>
    <property type="match status" value="1"/>
</dbReference>
<evidence type="ECO:0000259" key="11">
    <source>
        <dbReference type="Pfam" id="PF08334"/>
    </source>
</evidence>
<evidence type="ECO:0000256" key="4">
    <source>
        <dbReference type="ARBA" id="ARBA00022475"/>
    </source>
</evidence>
<evidence type="ECO:0000256" key="8">
    <source>
        <dbReference type="ARBA" id="ARBA00022989"/>
    </source>
</evidence>
<keyword evidence="7 10" id="KW-0812">Transmembrane</keyword>
<evidence type="ECO:0000256" key="10">
    <source>
        <dbReference type="SAM" id="Phobius"/>
    </source>
</evidence>
<evidence type="ECO:0000313" key="13">
    <source>
        <dbReference type="Proteomes" id="UP000045285"/>
    </source>
</evidence>
<evidence type="ECO:0000256" key="9">
    <source>
        <dbReference type="ARBA" id="ARBA00023136"/>
    </source>
</evidence>
<protein>
    <recommendedName>
        <fullName evidence="3">Type II secretion system core protein G</fullName>
    </recommendedName>
</protein>
<sequence length="172" mass="18765">MQLVARAIRRTEFGDAVMQIFRRIGLTESKWGRTGSKRADEAGFTLVELLVVLAIIALIATLVAPQVLRYLGSARTSAAKAQIKNIESALELYYVDNAKYPSNDEGLKALVTAPPGDTRWNGPYLKTTSGLNDPWGKPYIYELNADASGVMIRSFGRDGKPDGTGEDQDVSN</sequence>
<name>A0A090FQR1_MESPL</name>
<accession>A0A090FQR1</accession>
<gene>
    <name evidence="12" type="primary">xcpT</name>
    <name evidence="12" type="ORF">MPL3356_350026</name>
</gene>
<reference evidence="13" key="1">
    <citation type="submission" date="2014-08" db="EMBL/GenBank/DDBJ databases">
        <authorList>
            <person name="Moulin L."/>
        </authorList>
    </citation>
    <scope>NUCLEOTIDE SEQUENCE [LARGE SCALE GENOMIC DNA]</scope>
</reference>
<evidence type="ECO:0000256" key="2">
    <source>
        <dbReference type="ARBA" id="ARBA00009984"/>
    </source>
</evidence>
<dbReference type="PRINTS" id="PR00813">
    <property type="entry name" value="BCTERIALGSPG"/>
</dbReference>
<evidence type="ECO:0000256" key="3">
    <source>
        <dbReference type="ARBA" id="ARBA00020042"/>
    </source>
</evidence>
<dbReference type="InterPro" id="IPR000983">
    <property type="entry name" value="Bac_GSPG_pilin"/>
</dbReference>
<feature type="domain" description="Type II secretion system protein GspG C-terminal" evidence="11">
    <location>
        <begin position="66"/>
        <end position="172"/>
    </location>
</feature>
<feature type="transmembrane region" description="Helical" evidence="10">
    <location>
        <begin position="43"/>
        <end position="64"/>
    </location>
</feature>
<comment type="similarity">
    <text evidence="2">Belongs to the GSP G family.</text>
</comment>
<dbReference type="PROSITE" id="PS00409">
    <property type="entry name" value="PROKAR_NTER_METHYL"/>
    <property type="match status" value="1"/>
</dbReference>
<dbReference type="Pfam" id="PF07963">
    <property type="entry name" value="N_methyl"/>
    <property type="match status" value="1"/>
</dbReference>
<dbReference type="GO" id="GO:0015628">
    <property type="term" value="P:protein secretion by the type II secretion system"/>
    <property type="evidence" value="ECO:0007669"/>
    <property type="project" value="InterPro"/>
</dbReference>
<keyword evidence="8 10" id="KW-1133">Transmembrane helix</keyword>
<evidence type="ECO:0000256" key="1">
    <source>
        <dbReference type="ARBA" id="ARBA00004377"/>
    </source>
</evidence>
<dbReference type="GO" id="GO:0015627">
    <property type="term" value="C:type II protein secretion system complex"/>
    <property type="evidence" value="ECO:0007669"/>
    <property type="project" value="InterPro"/>
</dbReference>
<dbReference type="InterPro" id="IPR045584">
    <property type="entry name" value="Pilin-like"/>
</dbReference>
<evidence type="ECO:0000256" key="7">
    <source>
        <dbReference type="ARBA" id="ARBA00022692"/>
    </source>
</evidence>
<evidence type="ECO:0000256" key="5">
    <source>
        <dbReference type="ARBA" id="ARBA00022481"/>
    </source>
</evidence>
<keyword evidence="9 10" id="KW-0472">Membrane</keyword>
<dbReference type="NCBIfam" id="TIGR01710">
    <property type="entry name" value="typeII_sec_gspG"/>
    <property type="match status" value="1"/>
</dbReference>
<comment type="subcellular location">
    <subcellularLocation>
        <location evidence="1">Cell inner membrane</location>
        <topology evidence="1">Single-pass membrane protein</topology>
    </subcellularLocation>
</comment>
<dbReference type="InterPro" id="IPR012902">
    <property type="entry name" value="N_methyl_site"/>
</dbReference>
<dbReference type="Proteomes" id="UP000045285">
    <property type="component" value="Unassembled WGS sequence"/>
</dbReference>
<dbReference type="PANTHER" id="PTHR30093:SF45">
    <property type="entry name" value="TYPE II SECRETION SYSTEM CORE PROTEIN G"/>
    <property type="match status" value="1"/>
</dbReference>
<dbReference type="NCBIfam" id="TIGR02532">
    <property type="entry name" value="IV_pilin_GFxxxE"/>
    <property type="match status" value="1"/>
</dbReference>
<keyword evidence="6" id="KW-0997">Cell inner membrane</keyword>
<dbReference type="InterPro" id="IPR013545">
    <property type="entry name" value="T2SS_protein-GspG_C"/>
</dbReference>
<keyword evidence="5" id="KW-0488">Methylation</keyword>
<dbReference type="Pfam" id="PF08334">
    <property type="entry name" value="T2SSG"/>
    <property type="match status" value="1"/>
</dbReference>
<dbReference type="PANTHER" id="PTHR30093">
    <property type="entry name" value="GENERAL SECRETION PATHWAY PROTEIN G"/>
    <property type="match status" value="1"/>
</dbReference>
<dbReference type="EMBL" id="CCMZ01000029">
    <property type="protein sequence ID" value="CDX21269.1"/>
    <property type="molecule type" value="Genomic_DNA"/>
</dbReference>
<evidence type="ECO:0000256" key="6">
    <source>
        <dbReference type="ARBA" id="ARBA00022519"/>
    </source>
</evidence>
<dbReference type="AlphaFoldDB" id="A0A090FQR1"/>
<organism evidence="12 13">
    <name type="scientific">Mesorhizobium plurifarium</name>
    <dbReference type="NCBI Taxonomy" id="69974"/>
    <lineage>
        <taxon>Bacteria</taxon>
        <taxon>Pseudomonadati</taxon>
        <taxon>Pseudomonadota</taxon>
        <taxon>Alphaproteobacteria</taxon>
        <taxon>Hyphomicrobiales</taxon>
        <taxon>Phyllobacteriaceae</taxon>
        <taxon>Mesorhizobium</taxon>
    </lineage>
</organism>
<dbReference type="Gene3D" id="3.30.700.10">
    <property type="entry name" value="Glycoprotein, Type 4 Pilin"/>
    <property type="match status" value="1"/>
</dbReference>